<dbReference type="Pfam" id="PF04228">
    <property type="entry name" value="Zn_peptidase"/>
    <property type="match status" value="1"/>
</dbReference>
<comment type="subcellular location">
    <subcellularLocation>
        <location evidence="1">Membrane</location>
        <topology evidence="1">Single-pass membrane protein</topology>
    </subcellularLocation>
</comment>
<evidence type="ECO:0000256" key="1">
    <source>
        <dbReference type="ARBA" id="ARBA00004167"/>
    </source>
</evidence>
<gene>
    <name evidence="6" type="ORF">CHUV0807_1330</name>
</gene>
<keyword evidence="6" id="KW-0482">Metalloprotease</keyword>
<dbReference type="EMBL" id="FKLO01000049">
    <property type="protein sequence ID" value="SAM65265.1"/>
    <property type="molecule type" value="Genomic_DNA"/>
</dbReference>
<evidence type="ECO:0000256" key="5">
    <source>
        <dbReference type="SAM" id="Phobius"/>
    </source>
</evidence>
<keyword evidence="6" id="KW-0645">Protease</keyword>
<keyword evidence="2 5" id="KW-0812">Transmembrane</keyword>
<sequence length="278" mass="30419">MDWKNSRRSDNIEDLRGFSGTTAGGIGLGGLAIILIGWMFGIDPGTMLQFLEGSQSQSQYSSAGAPPANDEAGQFLSAVLASTEDVWKPVFKQHGKTYHNPTLRLFSGQVQSACGISSSATGPFYCSADQKLYIDPSFYREMQKMGASGDFAFAYVVAHEVGHHVQNLLGTLGQAHRYMRQVSKTEANQISVRIELQADCYAGIWGNKLEKYSTIRLEDGDIREGLKAAEAVGDDTLMQRAGGRVNPANFTHGTAADRMRWLNNGLQYGEINRCNTFN</sequence>
<reference evidence="7" key="1">
    <citation type="submission" date="2016-04" db="EMBL/GenBank/DDBJ databases">
        <authorList>
            <person name="Tagini F."/>
        </authorList>
    </citation>
    <scope>NUCLEOTIDE SEQUENCE [LARGE SCALE GENOMIC DNA]</scope>
    <source>
        <strain evidence="7">CHUV0807</strain>
    </source>
</reference>
<keyword evidence="4 5" id="KW-0472">Membrane</keyword>
<dbReference type="GO" id="GO:0006508">
    <property type="term" value="P:proteolysis"/>
    <property type="evidence" value="ECO:0007669"/>
    <property type="project" value="UniProtKB-KW"/>
</dbReference>
<evidence type="ECO:0000313" key="7">
    <source>
        <dbReference type="Proteomes" id="UP000190837"/>
    </source>
</evidence>
<accession>A0A1C3H4M0</accession>
<name>A0A1C3H4M0_9GAMM</name>
<feature type="transmembrane region" description="Helical" evidence="5">
    <location>
        <begin position="21"/>
        <end position="41"/>
    </location>
</feature>
<evidence type="ECO:0000256" key="2">
    <source>
        <dbReference type="ARBA" id="ARBA00022692"/>
    </source>
</evidence>
<evidence type="ECO:0000256" key="4">
    <source>
        <dbReference type="ARBA" id="ARBA00023136"/>
    </source>
</evidence>
<dbReference type="PANTHER" id="PTHR30168">
    <property type="entry name" value="PUTATIVE MEMBRANE PROTEIN YPFJ"/>
    <property type="match status" value="1"/>
</dbReference>
<keyword evidence="3 5" id="KW-1133">Transmembrane helix</keyword>
<keyword evidence="6" id="KW-0378">Hydrolase</keyword>
<dbReference type="RefSeq" id="WP_079540664.1">
    <property type="nucleotide sequence ID" value="NZ_FKLO01000049.1"/>
</dbReference>
<evidence type="ECO:0000313" key="6">
    <source>
        <dbReference type="EMBL" id="SAM65265.1"/>
    </source>
</evidence>
<dbReference type="AlphaFoldDB" id="A0A1C3H4M0"/>
<dbReference type="PANTHER" id="PTHR30168:SF0">
    <property type="entry name" value="INNER MEMBRANE PROTEIN"/>
    <property type="match status" value="1"/>
</dbReference>
<proteinExistence type="predicted"/>
<dbReference type="GO" id="GO:0008237">
    <property type="term" value="F:metallopeptidase activity"/>
    <property type="evidence" value="ECO:0007669"/>
    <property type="project" value="UniProtKB-KW"/>
</dbReference>
<dbReference type="InterPro" id="IPR007343">
    <property type="entry name" value="Uncharacterised_pept_Zn_put"/>
</dbReference>
<organism evidence="6 7">
    <name type="scientific">Cardiobacterium hominis</name>
    <dbReference type="NCBI Taxonomy" id="2718"/>
    <lineage>
        <taxon>Bacteria</taxon>
        <taxon>Pseudomonadati</taxon>
        <taxon>Pseudomonadota</taxon>
        <taxon>Gammaproteobacteria</taxon>
        <taxon>Cardiobacteriales</taxon>
        <taxon>Cardiobacteriaceae</taxon>
        <taxon>Cardiobacterium</taxon>
    </lineage>
</organism>
<dbReference type="Proteomes" id="UP000190837">
    <property type="component" value="Unassembled WGS sequence"/>
</dbReference>
<evidence type="ECO:0000256" key="3">
    <source>
        <dbReference type="ARBA" id="ARBA00022989"/>
    </source>
</evidence>
<protein>
    <submittedName>
        <fullName evidence="6">YpfJ protein, zinc metalloprotease superfamily</fullName>
    </submittedName>
</protein>
<dbReference type="GO" id="GO:0016020">
    <property type="term" value="C:membrane"/>
    <property type="evidence" value="ECO:0007669"/>
    <property type="project" value="UniProtKB-SubCell"/>
</dbReference>